<dbReference type="Gene3D" id="3.30.300.130">
    <property type="entry name" value="Fe-S cluster assembly (FSCA)"/>
    <property type="match status" value="1"/>
</dbReference>
<sequence>MSAETVYITANPTPNPECMKFIVDRQMVEGDPVSYAKPEEAEGSPLAEKLFALDGVKSIFAFQNFVSITKVDELVWQQFAREIGQTIRNHVQSGVQPHFRPAQRREDEAHSDEIVQIRKVLDEIQPYVAADGGNISFAGYQDGVVQVFMQGSCSGCPSSTITLKAGIEQKLRAVLPHIKEVVAIS</sequence>
<dbReference type="AlphaFoldDB" id="A0A8A4TEQ6"/>
<keyword evidence="4" id="KW-1185">Reference proteome</keyword>
<dbReference type="Gene3D" id="3.30.1370.70">
    <property type="entry name" value="Scaffold protein Nfu/NifU, N-terminal domain"/>
    <property type="match status" value="1"/>
</dbReference>
<evidence type="ECO:0000256" key="1">
    <source>
        <dbReference type="ARBA" id="ARBA00006420"/>
    </source>
</evidence>
<dbReference type="InterPro" id="IPR034904">
    <property type="entry name" value="FSCA_dom_sf"/>
</dbReference>
<dbReference type="EMBL" id="CP071793">
    <property type="protein sequence ID" value="QTD48113.1"/>
    <property type="molecule type" value="Genomic_DNA"/>
</dbReference>
<dbReference type="Proteomes" id="UP000663929">
    <property type="component" value="Chromosome"/>
</dbReference>
<evidence type="ECO:0000313" key="4">
    <source>
        <dbReference type="Proteomes" id="UP000663929"/>
    </source>
</evidence>
<dbReference type="SMART" id="SM00932">
    <property type="entry name" value="Nfu_N"/>
    <property type="match status" value="1"/>
</dbReference>
<gene>
    <name evidence="3" type="ORF">J3U87_21215</name>
</gene>
<dbReference type="InterPro" id="IPR014824">
    <property type="entry name" value="Nfu/NifU_N"/>
</dbReference>
<accession>A0A8A4TEQ6</accession>
<evidence type="ECO:0000313" key="3">
    <source>
        <dbReference type="EMBL" id="QTD48113.1"/>
    </source>
</evidence>
<dbReference type="Pfam" id="PF08712">
    <property type="entry name" value="Nfu_N"/>
    <property type="match status" value="1"/>
</dbReference>
<dbReference type="InterPro" id="IPR036498">
    <property type="entry name" value="Nfu/NifU_N_sf"/>
</dbReference>
<dbReference type="PANTHER" id="PTHR11178:SF1">
    <property type="entry name" value="NFU1 IRON-SULFUR CLUSTER SCAFFOLD HOMOLOG, MITOCHONDRIAL"/>
    <property type="match status" value="1"/>
</dbReference>
<comment type="similarity">
    <text evidence="1">Belongs to the NifU family.</text>
</comment>
<dbReference type="RefSeq" id="WP_237377774.1">
    <property type="nucleotide sequence ID" value="NZ_CP071793.1"/>
</dbReference>
<dbReference type="Pfam" id="PF01106">
    <property type="entry name" value="NifU"/>
    <property type="match status" value="1"/>
</dbReference>
<dbReference type="GO" id="GO:0051536">
    <property type="term" value="F:iron-sulfur cluster binding"/>
    <property type="evidence" value="ECO:0007669"/>
    <property type="project" value="InterPro"/>
</dbReference>
<dbReference type="KEGG" id="scor:J3U87_21215"/>
<evidence type="ECO:0000259" key="2">
    <source>
        <dbReference type="SMART" id="SM00932"/>
    </source>
</evidence>
<proteinExistence type="inferred from homology"/>
<dbReference type="GO" id="GO:0016226">
    <property type="term" value="P:iron-sulfur cluster assembly"/>
    <property type="evidence" value="ECO:0007669"/>
    <property type="project" value="InterPro"/>
</dbReference>
<name>A0A8A4TEQ6_SULCO</name>
<dbReference type="PIRSF" id="PIRSF036773">
    <property type="entry name" value="HIRIP5"/>
    <property type="match status" value="1"/>
</dbReference>
<reference evidence="3" key="1">
    <citation type="submission" date="2021-03" db="EMBL/GenBank/DDBJ databases">
        <title>Acanthopleuribacteraceae sp. M133.</title>
        <authorList>
            <person name="Wang G."/>
        </authorList>
    </citation>
    <scope>NUCLEOTIDE SEQUENCE</scope>
    <source>
        <strain evidence="3">M133</strain>
    </source>
</reference>
<organism evidence="3 4">
    <name type="scientific">Sulfidibacter corallicola</name>
    <dbReference type="NCBI Taxonomy" id="2818388"/>
    <lineage>
        <taxon>Bacteria</taxon>
        <taxon>Pseudomonadati</taxon>
        <taxon>Acidobacteriota</taxon>
        <taxon>Holophagae</taxon>
        <taxon>Acanthopleuribacterales</taxon>
        <taxon>Acanthopleuribacteraceae</taxon>
        <taxon>Sulfidibacter</taxon>
    </lineage>
</organism>
<dbReference type="InterPro" id="IPR001075">
    <property type="entry name" value="NIF_FeS_clus_asmbl_NifU_C"/>
</dbReference>
<dbReference type="SUPFAM" id="SSF117916">
    <property type="entry name" value="Fe-S cluster assembly (FSCA) domain-like"/>
    <property type="match status" value="1"/>
</dbReference>
<protein>
    <submittedName>
        <fullName evidence="3">NifU family protein</fullName>
    </submittedName>
</protein>
<dbReference type="PANTHER" id="PTHR11178">
    <property type="entry name" value="IRON-SULFUR CLUSTER SCAFFOLD PROTEIN NFU-RELATED"/>
    <property type="match status" value="1"/>
</dbReference>
<dbReference type="InterPro" id="IPR035433">
    <property type="entry name" value="NFU1-like"/>
</dbReference>
<feature type="domain" description="Scaffold protein Nfu/NifU N-terminal" evidence="2">
    <location>
        <begin position="8"/>
        <end position="94"/>
    </location>
</feature>
<dbReference type="GO" id="GO:0005506">
    <property type="term" value="F:iron ion binding"/>
    <property type="evidence" value="ECO:0007669"/>
    <property type="project" value="InterPro"/>
</dbReference>
<dbReference type="SUPFAM" id="SSF110836">
    <property type="entry name" value="Hypothetical protein SAV1430"/>
    <property type="match status" value="1"/>
</dbReference>